<evidence type="ECO:0000313" key="4">
    <source>
        <dbReference type="EMBL" id="MDQ1098042.1"/>
    </source>
</evidence>
<dbReference type="PROSITE" id="PS51257">
    <property type="entry name" value="PROKAR_LIPOPROTEIN"/>
    <property type="match status" value="1"/>
</dbReference>
<dbReference type="InterPro" id="IPR015915">
    <property type="entry name" value="Kelch-typ_b-propeller"/>
</dbReference>
<dbReference type="NCBIfam" id="TIGR04183">
    <property type="entry name" value="Por_Secre_tail"/>
    <property type="match status" value="1"/>
</dbReference>
<keyword evidence="1 2" id="KW-0732">Signal</keyword>
<dbReference type="RefSeq" id="WP_307452010.1">
    <property type="nucleotide sequence ID" value="NZ_JAUTAL010000001.1"/>
</dbReference>
<dbReference type="Proteomes" id="UP001225072">
    <property type="component" value="Unassembled WGS sequence"/>
</dbReference>
<dbReference type="InterPro" id="IPR026444">
    <property type="entry name" value="Secre_tail"/>
</dbReference>
<sequence length="691" mass="72708">MFKVLPRVLFNITAAIGCMVFSNGSFSAQQWENVGNTQPVSAGGSGYTNIIVDHVGNYYISYYDVSAGKGSVQKFDGTSWSYAGGSAGITSGTATYNSLSTDNSGNVYYTNQLGWPGAGMEVRKFNGSSWSQLPNSANVAINYHASAVAPSGVLFTFSGENSGTVKRFINGAWEQVGNSGFSSGASYAEMVIGSNNKVYTCNISGGVKVYENSTTAGSADSWSLVGGSIVDASSSSEQYNSDIAIDADNHLYVAYISNSANGQKLNVKKFNGTSWVQLGAPNFSNGKAQHVAIAVSASGQPYVVASRWENDDFSRNTVYKFNAATQVWAPLGGDFISDGQATYNDLAFDNIHNSLVLLYSQSGARVKKIVQGNPAIVCNNTDPGNTPGNTGCVSFTYRGQNVIYTTVRGADGKIWLQQNLGSTKVAGSVSDADAYGDLFQWGRWDDGHQLRNSATAAAPSPNSPDGLGTSSSFIMGSSTASWWSGNSTSDQWAAANASSVTATNGVDPCKAIGSGWKMPSQADWAGLVGAESINNPASAYASNLKLPAGGYRSNTSGGFTFVDQRGYFWSSDTANSGGKYLYIGTASANASSGAPRGQGASVRCIKDVSGLNTLDLKLNTMAIYPNPTRDILFVKADSPVQDAILSTVTGQKLTVPFSGSQINMQGLPDGIYILKVQLKNGKTFSEKIIKK</sequence>
<comment type="caution">
    <text evidence="4">The sequence shown here is derived from an EMBL/GenBank/DDBJ whole genome shotgun (WGS) entry which is preliminary data.</text>
</comment>
<feature type="chain" id="PRO_5046706640" evidence="2">
    <location>
        <begin position="28"/>
        <end position="691"/>
    </location>
</feature>
<protein>
    <submittedName>
        <fullName evidence="4">Uncharacterized protein (TIGR02145 family)</fullName>
    </submittedName>
</protein>
<reference evidence="4 5" key="1">
    <citation type="submission" date="2023-07" db="EMBL/GenBank/DDBJ databases">
        <title>Functional and genomic diversity of the sorghum phyllosphere microbiome.</title>
        <authorList>
            <person name="Shade A."/>
        </authorList>
    </citation>
    <scope>NUCLEOTIDE SEQUENCE [LARGE SCALE GENOMIC DNA]</scope>
    <source>
        <strain evidence="4 5">SORGH_AS_1064</strain>
    </source>
</reference>
<name>A0ABU0TLW8_9FLAO</name>
<dbReference type="SUPFAM" id="SSF117281">
    <property type="entry name" value="Kelch motif"/>
    <property type="match status" value="1"/>
</dbReference>
<evidence type="ECO:0000256" key="1">
    <source>
        <dbReference type="ARBA" id="ARBA00022729"/>
    </source>
</evidence>
<gene>
    <name evidence="4" type="ORF">QE404_003189</name>
</gene>
<evidence type="ECO:0000256" key="2">
    <source>
        <dbReference type="SAM" id="SignalP"/>
    </source>
</evidence>
<dbReference type="EMBL" id="JAUTAL010000001">
    <property type="protein sequence ID" value="MDQ1098042.1"/>
    <property type="molecule type" value="Genomic_DNA"/>
</dbReference>
<proteinExistence type="predicted"/>
<keyword evidence="5" id="KW-1185">Reference proteome</keyword>
<dbReference type="Pfam" id="PF18962">
    <property type="entry name" value="Por_Secre_tail"/>
    <property type="match status" value="1"/>
</dbReference>
<feature type="signal peptide" evidence="2">
    <location>
        <begin position="1"/>
        <end position="27"/>
    </location>
</feature>
<evidence type="ECO:0000313" key="5">
    <source>
        <dbReference type="Proteomes" id="UP001225072"/>
    </source>
</evidence>
<accession>A0ABU0TLW8</accession>
<evidence type="ECO:0000259" key="3">
    <source>
        <dbReference type="Pfam" id="PF18962"/>
    </source>
</evidence>
<feature type="domain" description="Secretion system C-terminal sorting" evidence="3">
    <location>
        <begin position="623"/>
        <end position="689"/>
    </location>
</feature>
<organism evidence="4 5">
    <name type="scientific">Chryseobacterium camelliae</name>
    <dbReference type="NCBI Taxonomy" id="1265445"/>
    <lineage>
        <taxon>Bacteria</taxon>
        <taxon>Pseudomonadati</taxon>
        <taxon>Bacteroidota</taxon>
        <taxon>Flavobacteriia</taxon>
        <taxon>Flavobacteriales</taxon>
        <taxon>Weeksellaceae</taxon>
        <taxon>Chryseobacterium group</taxon>
        <taxon>Chryseobacterium</taxon>
    </lineage>
</organism>